<keyword evidence="5 10" id="KW-0347">Helicase</keyword>
<keyword evidence="1 10" id="KW-0540">Nuclease</keyword>
<dbReference type="GO" id="GO:0003678">
    <property type="term" value="F:DNA helicase activity"/>
    <property type="evidence" value="ECO:0007669"/>
    <property type="project" value="UniProtKB-UniRule"/>
</dbReference>
<sequence>MLQVHRSERADALVPPLAAVLSVPPSDPFAGEVVAVPTRGVERWLAQRLSHHLGAAEGEAGICANVSFDSPARVVGDVLVAVTGVGPEEDPWRADRLAWQVLEAIDACAGEPWCRALGRFVGAASLDGGSPDPVRQARRLQAAQHLAHLFTGYATQRPAMLRAWAHGADDDGAGSPVPDDLAWQPRLWRHVRAAVGAPSPAEALDDALALLRERPGAVALPERLSLFGATRLPDHHLQVLAALADHRDVHLWLPHPSPVLWDRISRLPSGPRRRSALSAVAAHPLLASMARDATELQVRLEALGSHVEHHPAPAPPATLLGALQVALRHDDPDAPRHALAAGDRSVQVHACHGRARQVEVLREALLGLFAADPTLEPRDVVVLCPDVEAFAPLVAATFGVAPSDLPSDDDAAWVHPGRALRIRLADRSLRQTNPLLSLVSELLELADDRVTASQVLDLAASEPVRRRFGFDDDELDRLRTWAADAGARWGEDRERRQRFGVGEIAQGTWRTALDRILLGAAMAEEDQRFVGPALPLDDVDSTDVDLAGRLAELLDRLTTVLADLAGTRAPAHWFDALDRALDLLGDVAPADAWQAVQARTVLDDARRSAAQHGGTLLGLGDVRALLFRRLQGRPTRTGFRTGALTVCSLEPMRAVPHRVVCLLGLDDGAFPRGSGADGDDVLLRDPLVGERDRRAEDRQLFLDAVTAAGEHLVVLHTGADERTGAVRPPAVPVSELLDALDLAAAAADGRPVREHVVVRHPLQAVDERNFADGALGVHGPFSFDALTHAAALTARHGAVDRKPFLPIPLPPAEHGGTIDLEVLVRTLEHPVRAFARRRLGVTLPGEVHEVEDRIPLELDGLEKWQVGDRLLAAALDGVDLDRAVQAEARRGAVPPRWLGGALLTEVRTDVVPVVEAASTHLVAPARSVDVTLTLPDGRQLAGTVTGVRGDTLVRTVFSRLAAKHRLRAWVQLLALAVAEPDGAWTAVTIGRGPGTSPRAAMSVLTAPDGPTARAVLADLVALGDAALREPLPLPTKTACAYARSRHAHDEVGQALDTADKQWRDAHAVPGEQSDEYHRLVWGGIPLRAVLGEPGEAEAASWPGEAGRLGVLARRLWQPVLEHERTETL</sequence>
<evidence type="ECO:0000256" key="4">
    <source>
        <dbReference type="ARBA" id="ARBA00022801"/>
    </source>
</evidence>
<dbReference type="PANTHER" id="PTHR30591:SF1">
    <property type="entry name" value="RECBCD ENZYME SUBUNIT RECC"/>
    <property type="match status" value="1"/>
</dbReference>
<dbReference type="Pfam" id="PF17946">
    <property type="entry name" value="RecC_C"/>
    <property type="match status" value="1"/>
</dbReference>
<gene>
    <name evidence="10" type="primary">recC</name>
    <name evidence="12" type="ORF">N866_08410</name>
</gene>
<dbReference type="OrthoDB" id="9762834at2"/>
<dbReference type="AlphaFoldDB" id="A0A021VTW7"/>
<dbReference type="GO" id="GO:0009338">
    <property type="term" value="C:exodeoxyribonuclease V complex"/>
    <property type="evidence" value="ECO:0007669"/>
    <property type="project" value="InterPro"/>
</dbReference>
<evidence type="ECO:0000256" key="9">
    <source>
        <dbReference type="ARBA" id="ARBA00023204"/>
    </source>
</evidence>
<comment type="miscellaneous">
    <text evidence="10">In the RecBCD complex, RecB has a slow 3'-5' helicase, an exonuclease activity and loads RecA onto ssDNA, RecD has a fast 5'-3' helicase activity, while RecC stimulates the ATPase and processivity of the RecB helicase and contributes to recognition of the Chi site.</text>
</comment>
<evidence type="ECO:0000259" key="11">
    <source>
        <dbReference type="Pfam" id="PF17946"/>
    </source>
</evidence>
<comment type="similarity">
    <text evidence="10">Belongs to the RecC family.</text>
</comment>
<evidence type="ECO:0000313" key="12">
    <source>
        <dbReference type="EMBL" id="EYR64573.1"/>
    </source>
</evidence>
<keyword evidence="8 10" id="KW-0238">DNA-binding</keyword>
<evidence type="ECO:0000256" key="5">
    <source>
        <dbReference type="ARBA" id="ARBA00022806"/>
    </source>
</evidence>
<dbReference type="EMBL" id="AXCW01000025">
    <property type="protein sequence ID" value="EYR64573.1"/>
    <property type="molecule type" value="Genomic_DNA"/>
</dbReference>
<dbReference type="GO" id="GO:0000724">
    <property type="term" value="P:double-strand break repair via homologous recombination"/>
    <property type="evidence" value="ECO:0007669"/>
    <property type="project" value="UniProtKB-UniRule"/>
</dbReference>
<dbReference type="SUPFAM" id="SSF52980">
    <property type="entry name" value="Restriction endonuclease-like"/>
    <property type="match status" value="1"/>
</dbReference>
<dbReference type="NCBIfam" id="TIGR01450">
    <property type="entry name" value="recC"/>
    <property type="match status" value="1"/>
</dbReference>
<comment type="function">
    <text evidence="10">A helicase/nuclease that prepares dsDNA breaks (DSB) for recombinational DNA repair. Binds to DSBs and unwinds DNA via a highly rapid and processive ATP-dependent bidirectional helicase activity. Unwinds dsDNA until it encounters a Chi (crossover hotspot instigator) sequence from the 3' direction. Cuts ssDNA a few nucleotides 3' to the Chi site. The properties and activities of the enzyme are changed at Chi. The Chi-altered holoenzyme produces a long 3'-ssDNA overhang and facilitates RecA-binding to the ssDNA for homologous DNA recombination and repair. Holoenzyme degrades any linearized DNA that is unable to undergo homologous recombination. In the holoenzyme this subunit recognizes the wild-type Chi sequence, and when added to isolated RecB increases its ATP-dependent helicase processivity.</text>
</comment>
<dbReference type="InterPro" id="IPR011335">
    <property type="entry name" value="Restrct_endonuc-II-like"/>
</dbReference>
<dbReference type="InterPro" id="IPR027417">
    <property type="entry name" value="P-loop_NTPase"/>
</dbReference>
<evidence type="ECO:0000256" key="8">
    <source>
        <dbReference type="ARBA" id="ARBA00023125"/>
    </source>
</evidence>
<dbReference type="Gene3D" id="3.40.50.10930">
    <property type="match status" value="1"/>
</dbReference>
<dbReference type="RefSeq" id="WP_034222975.1">
    <property type="nucleotide sequence ID" value="NZ_AXCW01000025.1"/>
</dbReference>
<evidence type="ECO:0000256" key="2">
    <source>
        <dbReference type="ARBA" id="ARBA00022741"/>
    </source>
</evidence>
<evidence type="ECO:0000256" key="7">
    <source>
        <dbReference type="ARBA" id="ARBA00022840"/>
    </source>
</evidence>
<dbReference type="Gene3D" id="1.10.10.160">
    <property type="match status" value="1"/>
</dbReference>
<keyword evidence="13" id="KW-1185">Reference proteome</keyword>
<dbReference type="InterPro" id="IPR006697">
    <property type="entry name" value="RecC"/>
</dbReference>
<dbReference type="Pfam" id="PF04257">
    <property type="entry name" value="Exonuc_V_gamma"/>
    <property type="match status" value="1"/>
</dbReference>
<keyword evidence="7 10" id="KW-0067">ATP-binding</keyword>
<keyword evidence="2 10" id="KW-0547">Nucleotide-binding</keyword>
<dbReference type="InterPro" id="IPR013986">
    <property type="entry name" value="DExx_box_DNA_helicase_dom_sf"/>
</dbReference>
<keyword evidence="9 10" id="KW-0234">DNA repair</keyword>
<dbReference type="GO" id="GO:0005524">
    <property type="term" value="F:ATP binding"/>
    <property type="evidence" value="ECO:0007669"/>
    <property type="project" value="UniProtKB-UniRule"/>
</dbReference>
<keyword evidence="6 10" id="KW-0269">Exonuclease</keyword>
<evidence type="ECO:0000313" key="13">
    <source>
        <dbReference type="Proteomes" id="UP000019753"/>
    </source>
</evidence>
<keyword evidence="4 10" id="KW-0378">Hydrolase</keyword>
<keyword evidence="3 10" id="KW-0227">DNA damage</keyword>
<dbReference type="Gene3D" id="1.10.10.990">
    <property type="match status" value="1"/>
</dbReference>
<comment type="caution">
    <text evidence="12">The sequence shown here is derived from an EMBL/GenBank/DDBJ whole genome shotgun (WGS) entry which is preliminary data.</text>
</comment>
<dbReference type="GO" id="GO:0003677">
    <property type="term" value="F:DNA binding"/>
    <property type="evidence" value="ECO:0007669"/>
    <property type="project" value="UniProtKB-UniRule"/>
</dbReference>
<dbReference type="InterPro" id="IPR041500">
    <property type="entry name" value="RecC_C"/>
</dbReference>
<dbReference type="HAMAP" id="MF_01486">
    <property type="entry name" value="RecC"/>
    <property type="match status" value="1"/>
</dbReference>
<protein>
    <recommendedName>
        <fullName evidence="10">RecBCD enzyme subunit RecC</fullName>
    </recommendedName>
    <alternativeName>
        <fullName evidence="10">Exonuclease V subunit RecC</fullName>
        <shortName evidence="10">ExoV subunit RecC</shortName>
    </alternativeName>
    <alternativeName>
        <fullName evidence="10">Helicase/nuclease RecBCD subunit RecC</fullName>
    </alternativeName>
</protein>
<dbReference type="Gene3D" id="3.40.50.300">
    <property type="entry name" value="P-loop containing nucleotide triphosphate hydrolases"/>
    <property type="match status" value="2"/>
</dbReference>
<reference evidence="12 13" key="1">
    <citation type="submission" date="2014-01" db="EMBL/GenBank/DDBJ databases">
        <title>Actinotalea ferrariae CF5-4.</title>
        <authorList>
            <person name="Chen F."/>
            <person name="Li Y."/>
            <person name="Wang G."/>
        </authorList>
    </citation>
    <scope>NUCLEOTIDE SEQUENCE [LARGE SCALE GENOMIC DNA]</scope>
    <source>
        <strain evidence="12 13">CF5-4</strain>
    </source>
</reference>
<evidence type="ECO:0000256" key="1">
    <source>
        <dbReference type="ARBA" id="ARBA00022722"/>
    </source>
</evidence>
<organism evidence="12 13">
    <name type="scientific">Actinotalea ferrariae CF5-4</name>
    <dbReference type="NCBI Taxonomy" id="948458"/>
    <lineage>
        <taxon>Bacteria</taxon>
        <taxon>Bacillati</taxon>
        <taxon>Actinomycetota</taxon>
        <taxon>Actinomycetes</taxon>
        <taxon>Micrococcales</taxon>
        <taxon>Cellulomonadaceae</taxon>
        <taxon>Actinotalea</taxon>
    </lineage>
</organism>
<dbReference type="PIRSF" id="PIRSF000980">
    <property type="entry name" value="RecC"/>
    <property type="match status" value="1"/>
</dbReference>
<dbReference type="GO" id="GO:0008854">
    <property type="term" value="F:exodeoxyribonuclease V activity"/>
    <property type="evidence" value="ECO:0007669"/>
    <property type="project" value="InterPro"/>
</dbReference>
<proteinExistence type="inferred from homology"/>
<comment type="subunit">
    <text evidence="10">Heterotrimer of RecB, RecC and RecD. All subunits contribute to DNA-binding.</text>
</comment>
<name>A0A021VTW7_9CELL</name>
<feature type="domain" description="RecC C-terminal" evidence="11">
    <location>
        <begin position="817"/>
        <end position="1045"/>
    </location>
</feature>
<dbReference type="Proteomes" id="UP000019753">
    <property type="component" value="Unassembled WGS sequence"/>
</dbReference>
<dbReference type="SUPFAM" id="SSF52540">
    <property type="entry name" value="P-loop containing nucleoside triphosphate hydrolases"/>
    <property type="match status" value="2"/>
</dbReference>
<evidence type="ECO:0000256" key="10">
    <source>
        <dbReference type="HAMAP-Rule" id="MF_01486"/>
    </source>
</evidence>
<accession>A0A021VTW7</accession>
<dbReference type="PANTHER" id="PTHR30591">
    <property type="entry name" value="RECBCD ENZYME SUBUNIT RECC"/>
    <property type="match status" value="1"/>
</dbReference>
<evidence type="ECO:0000256" key="3">
    <source>
        <dbReference type="ARBA" id="ARBA00022763"/>
    </source>
</evidence>
<evidence type="ECO:0000256" key="6">
    <source>
        <dbReference type="ARBA" id="ARBA00022839"/>
    </source>
</evidence>